<dbReference type="EMBL" id="CP002454">
    <property type="protein sequence ID" value="ADV66795.1"/>
    <property type="molecule type" value="Genomic_DNA"/>
</dbReference>
<sequence>MFRHLSDTRTDEGRVRVLIDGASVLLRAETHAWQHDSAHATLEDAALTLALLPEIPQALYEQSLADIERYAHTD</sequence>
<protein>
    <submittedName>
        <fullName evidence="1">Uncharacterized protein</fullName>
    </submittedName>
</protein>
<keyword evidence="2" id="KW-1185">Reference proteome</keyword>
<dbReference type="AlphaFoldDB" id="E8U6V6"/>
<gene>
    <name evidence="1" type="ordered locus">Deima_1143</name>
</gene>
<name>E8U6V6_DEIML</name>
<evidence type="ECO:0000313" key="1">
    <source>
        <dbReference type="EMBL" id="ADV66795.1"/>
    </source>
</evidence>
<dbReference type="Proteomes" id="UP000008635">
    <property type="component" value="Chromosome"/>
</dbReference>
<dbReference type="HOGENOM" id="CLU_179868_0_0_0"/>
<proteinExistence type="predicted"/>
<evidence type="ECO:0000313" key="2">
    <source>
        <dbReference type="Proteomes" id="UP000008635"/>
    </source>
</evidence>
<organism evidence="1 2">
    <name type="scientific">Deinococcus maricopensis (strain DSM 21211 / LMG 22137 / NRRL B-23946 / LB-34)</name>
    <dbReference type="NCBI Taxonomy" id="709986"/>
    <lineage>
        <taxon>Bacteria</taxon>
        <taxon>Thermotogati</taxon>
        <taxon>Deinococcota</taxon>
        <taxon>Deinococci</taxon>
        <taxon>Deinococcales</taxon>
        <taxon>Deinococcaceae</taxon>
        <taxon>Deinococcus</taxon>
    </lineage>
</organism>
<accession>E8U6V6</accession>
<reference evidence="2" key="2">
    <citation type="submission" date="2011-01" db="EMBL/GenBank/DDBJ databases">
        <title>The complete genome of Deinococcus maricopensis DSM 21211.</title>
        <authorList>
            <consortium name="US DOE Joint Genome Institute (JGI-PGF)"/>
            <person name="Lucas S."/>
            <person name="Copeland A."/>
            <person name="Lapidus A."/>
            <person name="Goodwin L."/>
            <person name="Pitluck S."/>
            <person name="Kyrpides N."/>
            <person name="Mavromatis K."/>
            <person name="Pagani I."/>
            <person name="Ivanova N."/>
            <person name="Ovchinnikova G."/>
            <person name="Zeytun A."/>
            <person name="Detter J.C."/>
            <person name="Han C."/>
            <person name="Land M."/>
            <person name="Hauser L."/>
            <person name="Markowitz V."/>
            <person name="Cheng J.-F."/>
            <person name="Hugenholtz P."/>
            <person name="Woyke T."/>
            <person name="Wu D."/>
            <person name="Pukall R."/>
            <person name="Gehrich-Schroeter G."/>
            <person name="Brambilla E."/>
            <person name="Klenk H.-P."/>
            <person name="Eisen J.A."/>
        </authorList>
    </citation>
    <scope>NUCLEOTIDE SEQUENCE [LARGE SCALE GENOMIC DNA]</scope>
    <source>
        <strain evidence="2">DSM 21211 / LMG 22137 / NRRL B-23946 / LB-34</strain>
    </source>
</reference>
<reference evidence="1 2" key="1">
    <citation type="journal article" date="2011" name="Stand. Genomic Sci.">
        <title>Complete genome sequence of Deinococcus maricopensis type strain (LB-34).</title>
        <authorList>
            <person name="Pukall R."/>
            <person name="Zeytun A."/>
            <person name="Lucas S."/>
            <person name="Lapidus A."/>
            <person name="Hammon N."/>
            <person name="Deshpande S."/>
            <person name="Nolan M."/>
            <person name="Cheng J.F."/>
            <person name="Pitluck S."/>
            <person name="Liolios K."/>
            <person name="Pagani I."/>
            <person name="Mikhailova N."/>
            <person name="Ivanova N."/>
            <person name="Mavromatis K."/>
            <person name="Pati A."/>
            <person name="Tapia R."/>
            <person name="Han C."/>
            <person name="Goodwin L."/>
            <person name="Chen A."/>
            <person name="Palaniappan K."/>
            <person name="Land M."/>
            <person name="Hauser L."/>
            <person name="Chang Y.J."/>
            <person name="Jeffries C.D."/>
            <person name="Brambilla E.M."/>
            <person name="Rohde M."/>
            <person name="Goker M."/>
            <person name="Detter J.C."/>
            <person name="Woyke T."/>
            <person name="Bristow J."/>
            <person name="Eisen J.A."/>
            <person name="Markowitz V."/>
            <person name="Hugenholtz P."/>
            <person name="Kyrpides N.C."/>
            <person name="Klenk H.P."/>
        </authorList>
    </citation>
    <scope>NUCLEOTIDE SEQUENCE [LARGE SCALE GENOMIC DNA]</scope>
    <source>
        <strain evidence="2">DSM 21211 / LMG 22137 / NRRL B-23946 / LB-34</strain>
    </source>
</reference>
<dbReference type="KEGG" id="dmr:Deima_1143"/>
<dbReference type="OrthoDB" id="71422at2"/>
<dbReference type="RefSeq" id="WP_013556300.1">
    <property type="nucleotide sequence ID" value="NC_014958.1"/>
</dbReference>